<reference evidence="2" key="1">
    <citation type="journal article" date="2019" name="Int. J. Syst. Evol. Microbiol.">
        <title>The Global Catalogue of Microorganisms (GCM) 10K type strain sequencing project: providing services to taxonomists for standard genome sequencing and annotation.</title>
        <authorList>
            <consortium name="The Broad Institute Genomics Platform"/>
            <consortium name="The Broad Institute Genome Sequencing Center for Infectious Disease"/>
            <person name="Wu L."/>
            <person name="Ma J."/>
        </authorList>
    </citation>
    <scope>NUCLEOTIDE SEQUENCE [LARGE SCALE GENOMIC DNA]</scope>
    <source>
        <strain evidence="2">CCUG 56401</strain>
    </source>
</reference>
<sequence length="120" mass="12837">MADMACLRLVPGGELACTDDRCALVESAQFRGGPGAHAAQSHRAVVADVAEIRTLRPEFARAAREARIFGFLAAPLFRGARHVGTFSWYAQRSHALTEAAVPAAERACRGLLRLPIRPGG</sequence>
<protein>
    <recommendedName>
        <fullName evidence="3">GAF domain-containing protein</fullName>
    </recommendedName>
</protein>
<dbReference type="EMBL" id="JBHTIW010000040">
    <property type="protein sequence ID" value="MFD0923693.1"/>
    <property type="molecule type" value="Genomic_DNA"/>
</dbReference>
<evidence type="ECO:0000313" key="2">
    <source>
        <dbReference type="Proteomes" id="UP001597018"/>
    </source>
</evidence>
<gene>
    <name evidence="1" type="ORF">ACFQ16_28445</name>
</gene>
<organism evidence="1 2">
    <name type="scientific">Saccharopolyspora rosea</name>
    <dbReference type="NCBI Taxonomy" id="524884"/>
    <lineage>
        <taxon>Bacteria</taxon>
        <taxon>Bacillati</taxon>
        <taxon>Actinomycetota</taxon>
        <taxon>Actinomycetes</taxon>
        <taxon>Pseudonocardiales</taxon>
        <taxon>Pseudonocardiaceae</taxon>
        <taxon>Saccharopolyspora</taxon>
    </lineage>
</organism>
<comment type="caution">
    <text evidence="1">The sequence shown here is derived from an EMBL/GenBank/DDBJ whole genome shotgun (WGS) entry which is preliminary data.</text>
</comment>
<name>A0ABW3G0C5_9PSEU</name>
<keyword evidence="2" id="KW-1185">Reference proteome</keyword>
<dbReference type="InterPro" id="IPR029016">
    <property type="entry name" value="GAF-like_dom_sf"/>
</dbReference>
<proteinExistence type="predicted"/>
<dbReference type="RefSeq" id="WP_345601009.1">
    <property type="nucleotide sequence ID" value="NZ_BAABLT010000023.1"/>
</dbReference>
<accession>A0ABW3G0C5</accession>
<dbReference type="Proteomes" id="UP001597018">
    <property type="component" value="Unassembled WGS sequence"/>
</dbReference>
<dbReference type="Gene3D" id="3.30.450.40">
    <property type="match status" value="1"/>
</dbReference>
<evidence type="ECO:0008006" key="3">
    <source>
        <dbReference type="Google" id="ProtNLM"/>
    </source>
</evidence>
<evidence type="ECO:0000313" key="1">
    <source>
        <dbReference type="EMBL" id="MFD0923693.1"/>
    </source>
</evidence>